<evidence type="ECO:0000256" key="1">
    <source>
        <dbReference type="ARBA" id="ARBA00008918"/>
    </source>
</evidence>
<dbReference type="InterPro" id="IPR023393">
    <property type="entry name" value="START-like_dom_sf"/>
</dbReference>
<feature type="domain" description="Coenzyme Q-binding protein COQ10 START" evidence="3">
    <location>
        <begin position="10"/>
        <end position="134"/>
    </location>
</feature>
<dbReference type="Proteomes" id="UP000601768">
    <property type="component" value="Unassembled WGS sequence"/>
</dbReference>
<dbReference type="InterPro" id="IPR005031">
    <property type="entry name" value="COQ10_START"/>
</dbReference>
<evidence type="ECO:0000256" key="2">
    <source>
        <dbReference type="ARBA" id="ARBA00022649"/>
    </source>
</evidence>
<sequence length="144" mass="16012">MPQVVRSALVPFSANAMFDLVNDVESYPQFLPGCADSKVLEQSETSMTASVQIQKSAISQWFTTKNTLSPGQKIDMQLVDGPFSKLTGGWQFTELDEHACKVELNLTFEFSNKLVAMAFGKVFSAIASKMVEAFVNRARDIYRD</sequence>
<gene>
    <name evidence="4" type="ORF">H8B19_15080</name>
</gene>
<dbReference type="GO" id="GO:0045333">
    <property type="term" value="P:cellular respiration"/>
    <property type="evidence" value="ECO:0007669"/>
    <property type="project" value="InterPro"/>
</dbReference>
<comment type="similarity">
    <text evidence="1">Belongs to the ribosome association toxin RatA family.</text>
</comment>
<accession>A0A8J6IXV5</accession>
<dbReference type="CDD" id="cd07813">
    <property type="entry name" value="COQ10p_like"/>
    <property type="match status" value="1"/>
</dbReference>
<protein>
    <submittedName>
        <fullName evidence="4">Type II toxin-antitoxin system RatA family toxin</fullName>
    </submittedName>
</protein>
<dbReference type="AlphaFoldDB" id="A0A8J6IXV5"/>
<dbReference type="SUPFAM" id="SSF55961">
    <property type="entry name" value="Bet v1-like"/>
    <property type="match status" value="1"/>
</dbReference>
<reference evidence="4" key="2">
    <citation type="submission" date="2020-08" db="EMBL/GenBank/DDBJ databases">
        <authorList>
            <person name="Lai Q."/>
        </authorList>
    </citation>
    <scope>NUCLEOTIDE SEQUENCE</scope>
    <source>
        <strain evidence="4">S27-2</strain>
    </source>
</reference>
<keyword evidence="2" id="KW-1277">Toxin-antitoxin system</keyword>
<evidence type="ECO:0000313" key="5">
    <source>
        <dbReference type="Proteomes" id="UP000601768"/>
    </source>
</evidence>
<dbReference type="EMBL" id="JACNEP010000014">
    <property type="protein sequence ID" value="MBC3767203.1"/>
    <property type="molecule type" value="Genomic_DNA"/>
</dbReference>
<keyword evidence="5" id="KW-1185">Reference proteome</keyword>
<dbReference type="RefSeq" id="WP_186507717.1">
    <property type="nucleotide sequence ID" value="NZ_JACNEP010000014.1"/>
</dbReference>
<dbReference type="Pfam" id="PF03364">
    <property type="entry name" value="Polyketide_cyc"/>
    <property type="match status" value="1"/>
</dbReference>
<dbReference type="GO" id="GO:0048039">
    <property type="term" value="F:ubiquinone binding"/>
    <property type="evidence" value="ECO:0007669"/>
    <property type="project" value="InterPro"/>
</dbReference>
<dbReference type="PANTHER" id="PTHR12901:SF10">
    <property type="entry name" value="COENZYME Q-BINDING PROTEIN COQ10, MITOCHONDRIAL"/>
    <property type="match status" value="1"/>
</dbReference>
<evidence type="ECO:0000313" key="4">
    <source>
        <dbReference type="EMBL" id="MBC3767203.1"/>
    </source>
</evidence>
<name>A0A8J6IXV5_9ALTE</name>
<dbReference type="Gene3D" id="3.30.530.20">
    <property type="match status" value="1"/>
</dbReference>
<comment type="caution">
    <text evidence="4">The sequence shown here is derived from an EMBL/GenBank/DDBJ whole genome shotgun (WGS) entry which is preliminary data.</text>
</comment>
<organism evidence="4 5">
    <name type="scientific">Neptunicella marina</name>
    <dbReference type="NCBI Taxonomy" id="2125989"/>
    <lineage>
        <taxon>Bacteria</taxon>
        <taxon>Pseudomonadati</taxon>
        <taxon>Pseudomonadota</taxon>
        <taxon>Gammaproteobacteria</taxon>
        <taxon>Alteromonadales</taxon>
        <taxon>Alteromonadaceae</taxon>
        <taxon>Neptunicella</taxon>
    </lineage>
</organism>
<dbReference type="InterPro" id="IPR044996">
    <property type="entry name" value="COQ10-like"/>
</dbReference>
<reference evidence="4" key="1">
    <citation type="journal article" date="2018" name="Int. J. Syst. Evol. Microbiol.">
        <title>Neptunicella marina gen. nov., sp. nov., isolated from surface seawater.</title>
        <authorList>
            <person name="Liu X."/>
            <person name="Lai Q."/>
            <person name="Du Y."/>
            <person name="Zhang X."/>
            <person name="Liu Z."/>
            <person name="Sun F."/>
            <person name="Shao Z."/>
        </authorList>
    </citation>
    <scope>NUCLEOTIDE SEQUENCE</scope>
    <source>
        <strain evidence="4">S27-2</strain>
    </source>
</reference>
<dbReference type="PANTHER" id="PTHR12901">
    <property type="entry name" value="SPERM PROTEIN HOMOLOG"/>
    <property type="match status" value="1"/>
</dbReference>
<proteinExistence type="inferred from homology"/>
<evidence type="ECO:0000259" key="3">
    <source>
        <dbReference type="Pfam" id="PF03364"/>
    </source>
</evidence>